<proteinExistence type="predicted"/>
<dbReference type="EMBL" id="PP869623">
    <property type="protein sequence ID" value="XCN28103.1"/>
    <property type="molecule type" value="Genomic_DNA"/>
</dbReference>
<accession>A0AAU8KZ85</accession>
<sequence length="172" mass="19629">MNTMLKKEINLSINAHVELVTRMVLDAYEINKHRAEKCRDRSSILAPGNMVYHRILRQTGHTAALKRLLSDKFQVEHGVRTLGIFHNTQEMTANLASSRNIHTGETYEVPKIPVSSRASIRVNLDGEIGLQDTNILIFSDTLHDDRRLKDSHRFVSETLPRFPNLMLVVFLG</sequence>
<reference evidence="1" key="1">
    <citation type="submission" date="2024-06" db="EMBL/GenBank/DDBJ databases">
        <authorList>
            <person name="Melgar S."/>
            <person name="Ryabinky S."/>
            <person name="Merugu K."/>
            <person name="Desisa B."/>
            <person name="Truong H."/>
            <person name="Jamal R."/>
            <person name="Sandhu A."/>
            <person name="Johnson A."/>
        </authorList>
    </citation>
    <scope>NUCLEOTIDE SEQUENCE</scope>
</reference>
<organism evidence="1">
    <name type="scientific">Serratia phage Kevin</name>
    <dbReference type="NCBI Taxonomy" id="3161161"/>
    <lineage>
        <taxon>Viruses</taxon>
        <taxon>Duplodnaviria</taxon>
        <taxon>Heunggongvirae</taxon>
        <taxon>Uroviricota</taxon>
        <taxon>Caudoviricetes</taxon>
        <taxon>Pantevenvirales</taxon>
        <taxon>Ackermannviridae</taxon>
        <taxon>Miltonvirus</taxon>
    </lineage>
</organism>
<evidence type="ECO:0008006" key="2">
    <source>
        <dbReference type="Google" id="ProtNLM"/>
    </source>
</evidence>
<name>A0AAU8KZ85_9CAUD</name>
<evidence type="ECO:0000313" key="1">
    <source>
        <dbReference type="EMBL" id="XCN28103.1"/>
    </source>
</evidence>
<protein>
    <recommendedName>
        <fullName evidence="2">Histone-like protein</fullName>
    </recommendedName>
</protein>